<gene>
    <name evidence="2" type="ORF">Tharo_0177</name>
</gene>
<proteinExistence type="predicted"/>
<dbReference type="OrthoDB" id="8611253at2"/>
<evidence type="ECO:0000259" key="1">
    <source>
        <dbReference type="Pfam" id="PF07110"/>
    </source>
</evidence>
<dbReference type="KEGG" id="tak:Tharo_0177"/>
<evidence type="ECO:0000313" key="3">
    <source>
        <dbReference type="Proteomes" id="UP000241885"/>
    </source>
</evidence>
<dbReference type="EMBL" id="CP028339">
    <property type="protein sequence ID" value="AVR87128.1"/>
    <property type="molecule type" value="Genomic_DNA"/>
</dbReference>
<reference evidence="2 3" key="1">
    <citation type="submission" date="2018-03" db="EMBL/GenBank/DDBJ databases">
        <title>Complete genome sequence of Thauera aromatica, a model organism for studying aromatic compound degradation under denitrifying conditions.</title>
        <authorList>
            <person name="Lo H.-Y."/>
            <person name="Goris T."/>
            <person name="Boll M."/>
            <person name="Mueller J.A."/>
        </authorList>
    </citation>
    <scope>NUCLEOTIDE SEQUENCE [LARGE SCALE GENOMIC DNA]</scope>
    <source>
        <strain evidence="2 3">K172</strain>
    </source>
</reference>
<dbReference type="InterPro" id="IPR011008">
    <property type="entry name" value="Dimeric_a/b-barrel"/>
</dbReference>
<keyword evidence="3" id="KW-1185">Reference proteome</keyword>
<dbReference type="Proteomes" id="UP000241885">
    <property type="component" value="Chromosome"/>
</dbReference>
<dbReference type="RefSeq" id="WP_107219585.1">
    <property type="nucleotide sequence ID" value="NZ_CP028339.1"/>
</dbReference>
<feature type="domain" description="EthD" evidence="1">
    <location>
        <begin position="142"/>
        <end position="236"/>
    </location>
</feature>
<evidence type="ECO:0000313" key="2">
    <source>
        <dbReference type="EMBL" id="AVR87128.1"/>
    </source>
</evidence>
<sequence>MFINQEKTMIQFHIISRRQPGQSLERCYYEWAVIHVALMITTPSVMRTFRKYIQHFAIQDIAGDRLLFPPSSMGWETFASHWIDSFEDLLVPFKSGDYPLRMQPHKFTDSAFQLALATEDVIHETEGFTPGGIKLVHFLRKKPGLSLDEFNQYWRERHAPAVVAAFGKGLRKYKQNRQLSLPASAFKGTLFEMGEVDRYAGIEEFWFSSLNDVYRLREGGGIMAALRNSYDTFADRDDAFSLVMNERVVYDYTLPPGLCSPRPAVLDPNSLEAAIDAQGYDDWSNPARLQKFGQEPESAPR</sequence>
<dbReference type="GO" id="GO:0016491">
    <property type="term" value="F:oxidoreductase activity"/>
    <property type="evidence" value="ECO:0007669"/>
    <property type="project" value="InterPro"/>
</dbReference>
<dbReference type="Gene3D" id="3.30.70.100">
    <property type="match status" value="2"/>
</dbReference>
<protein>
    <recommendedName>
        <fullName evidence="1">EthD domain-containing protein</fullName>
    </recommendedName>
</protein>
<dbReference type="SUPFAM" id="SSF54909">
    <property type="entry name" value="Dimeric alpha+beta barrel"/>
    <property type="match status" value="2"/>
</dbReference>
<accession>A0A2R4BIH8</accession>
<name>A0A2R4BIH8_THAAR</name>
<dbReference type="AlphaFoldDB" id="A0A2R4BIH8"/>
<dbReference type="Pfam" id="PF07110">
    <property type="entry name" value="EthD"/>
    <property type="match status" value="1"/>
</dbReference>
<dbReference type="InterPro" id="IPR009799">
    <property type="entry name" value="EthD_dom"/>
</dbReference>
<organism evidence="2 3">
    <name type="scientific">Thauera aromatica K172</name>
    <dbReference type="NCBI Taxonomy" id="44139"/>
    <lineage>
        <taxon>Bacteria</taxon>
        <taxon>Pseudomonadati</taxon>
        <taxon>Pseudomonadota</taxon>
        <taxon>Betaproteobacteria</taxon>
        <taxon>Rhodocyclales</taxon>
        <taxon>Zoogloeaceae</taxon>
        <taxon>Thauera</taxon>
    </lineage>
</organism>